<evidence type="ECO:0000256" key="1">
    <source>
        <dbReference type="SAM" id="MobiDB-lite"/>
    </source>
</evidence>
<dbReference type="EMBL" id="CP011801">
    <property type="protein sequence ID" value="ALA59450.1"/>
    <property type="molecule type" value="Genomic_DNA"/>
</dbReference>
<feature type="region of interest" description="Disordered" evidence="1">
    <location>
        <begin position="1"/>
        <end position="20"/>
    </location>
</feature>
<evidence type="ECO:0000313" key="2">
    <source>
        <dbReference type="EMBL" id="ALA59450.1"/>
    </source>
</evidence>
<keyword evidence="3" id="KW-1185">Reference proteome</keyword>
<reference evidence="2 3" key="1">
    <citation type="journal article" date="2015" name="Proc. Natl. Acad. Sci. U.S.A.">
        <title>Expanded metabolic versatility of ubiquitous nitrite-oxidizing bacteria from the genus Nitrospira.</title>
        <authorList>
            <person name="Koch H."/>
            <person name="Lucker S."/>
            <person name="Albertsen M."/>
            <person name="Kitzinger K."/>
            <person name="Herbold C."/>
            <person name="Spieck E."/>
            <person name="Nielsen P.H."/>
            <person name="Wagner M."/>
            <person name="Daims H."/>
        </authorList>
    </citation>
    <scope>NUCLEOTIDE SEQUENCE [LARGE SCALE GENOMIC DNA]</scope>
    <source>
        <strain evidence="2 3">NSP M-1</strain>
    </source>
</reference>
<accession>A0A0K2GES4</accession>
<proteinExistence type="predicted"/>
<sequence length="133" mass="14589">MQDRGDILPQKSTEPTAQARAVDRVGSVVVGEMNSFSCSSFDESETRGLRPCFLRGQCHKLEFMPVVGMVSRSAQFLSEKSRQVREAVRSRQGDAGTHDRSAIPPAITVDRDTDAEALIVKVPQVAYELLHSG</sequence>
<dbReference type="KEGG" id="nmv:NITMOv2_3051"/>
<gene>
    <name evidence="2" type="ORF">NITMOv2_3051</name>
</gene>
<evidence type="ECO:0000313" key="3">
    <source>
        <dbReference type="Proteomes" id="UP000069205"/>
    </source>
</evidence>
<protein>
    <submittedName>
        <fullName evidence="2">Uncharacterized protein</fullName>
    </submittedName>
</protein>
<organism evidence="2 3">
    <name type="scientific">Nitrospira moscoviensis</name>
    <dbReference type="NCBI Taxonomy" id="42253"/>
    <lineage>
        <taxon>Bacteria</taxon>
        <taxon>Pseudomonadati</taxon>
        <taxon>Nitrospirota</taxon>
        <taxon>Nitrospiria</taxon>
        <taxon>Nitrospirales</taxon>
        <taxon>Nitrospiraceae</taxon>
        <taxon>Nitrospira</taxon>
    </lineage>
</organism>
<name>A0A0K2GES4_NITMO</name>
<dbReference type="Proteomes" id="UP000069205">
    <property type="component" value="Chromosome"/>
</dbReference>
<dbReference type="AlphaFoldDB" id="A0A0K2GES4"/>